<dbReference type="AlphaFoldDB" id="A0A1G6QEI4"/>
<proteinExistence type="predicted"/>
<dbReference type="PROSITE" id="PS51186">
    <property type="entry name" value="GNAT"/>
    <property type="match status" value="1"/>
</dbReference>
<dbReference type="GO" id="GO:0016747">
    <property type="term" value="F:acyltransferase activity, transferring groups other than amino-acyl groups"/>
    <property type="evidence" value="ECO:0007669"/>
    <property type="project" value="InterPro"/>
</dbReference>
<sequence length="180" mass="20245">MIRSIPILNTARLRLAGMRPEDFDRYASIWADPDVVRFIGGRPKTRGESWEAFLRNAGHWQMTGFGQWGVVMQKTRQMVGQAGFFFTSRGLGDDFDPYPEAGWVMAPEAQGQGLGREAVQAAHDWFDRVIPGRLVAMITAGNERSIGLARNLGYQEMRRAEYGGSEVVLMRRDGPPGHRF</sequence>
<dbReference type="InterPro" id="IPR051531">
    <property type="entry name" value="N-acetyltransferase"/>
</dbReference>
<gene>
    <name evidence="2" type="ORF">SAMN04488239_104101</name>
</gene>
<dbReference type="InterPro" id="IPR016181">
    <property type="entry name" value="Acyl_CoA_acyltransferase"/>
</dbReference>
<accession>A0A1G6QEI4</accession>
<dbReference type="STRING" id="639004.SAMN04488239_104101"/>
<evidence type="ECO:0000313" key="3">
    <source>
        <dbReference type="Proteomes" id="UP000199628"/>
    </source>
</evidence>
<dbReference type="SUPFAM" id="SSF55729">
    <property type="entry name" value="Acyl-CoA N-acyltransferases (Nat)"/>
    <property type="match status" value="1"/>
</dbReference>
<dbReference type="Gene3D" id="3.40.630.30">
    <property type="match status" value="1"/>
</dbReference>
<evidence type="ECO:0000259" key="1">
    <source>
        <dbReference type="PROSITE" id="PS51186"/>
    </source>
</evidence>
<dbReference type="PANTHER" id="PTHR43792:SF1">
    <property type="entry name" value="N-ACETYLTRANSFERASE DOMAIN-CONTAINING PROTEIN"/>
    <property type="match status" value="1"/>
</dbReference>
<dbReference type="InterPro" id="IPR000182">
    <property type="entry name" value="GNAT_dom"/>
</dbReference>
<keyword evidence="2" id="KW-0808">Transferase</keyword>
<dbReference type="PANTHER" id="PTHR43792">
    <property type="entry name" value="GNAT FAMILY, PUTATIVE (AFU_ORTHOLOGUE AFUA_3G00765)-RELATED-RELATED"/>
    <property type="match status" value="1"/>
</dbReference>
<dbReference type="Proteomes" id="UP000199628">
    <property type="component" value="Unassembled WGS sequence"/>
</dbReference>
<keyword evidence="3" id="KW-1185">Reference proteome</keyword>
<protein>
    <submittedName>
        <fullName evidence="2">Protein N-acetyltransferase, RimJ/RimL family</fullName>
    </submittedName>
</protein>
<dbReference type="Pfam" id="PF13302">
    <property type="entry name" value="Acetyltransf_3"/>
    <property type="match status" value="1"/>
</dbReference>
<dbReference type="RefSeq" id="WP_093029275.1">
    <property type="nucleotide sequence ID" value="NZ_FMZV01000004.1"/>
</dbReference>
<dbReference type="EMBL" id="FMZV01000004">
    <property type="protein sequence ID" value="SDC90723.1"/>
    <property type="molecule type" value="Genomic_DNA"/>
</dbReference>
<feature type="domain" description="N-acetyltransferase" evidence="1">
    <location>
        <begin position="13"/>
        <end position="175"/>
    </location>
</feature>
<dbReference type="OrthoDB" id="6293260at2"/>
<organism evidence="2 3">
    <name type="scientific">Ruegeria marina</name>
    <dbReference type="NCBI Taxonomy" id="639004"/>
    <lineage>
        <taxon>Bacteria</taxon>
        <taxon>Pseudomonadati</taxon>
        <taxon>Pseudomonadota</taxon>
        <taxon>Alphaproteobacteria</taxon>
        <taxon>Rhodobacterales</taxon>
        <taxon>Roseobacteraceae</taxon>
        <taxon>Ruegeria</taxon>
    </lineage>
</organism>
<evidence type="ECO:0000313" key="2">
    <source>
        <dbReference type="EMBL" id="SDC90723.1"/>
    </source>
</evidence>
<name>A0A1G6QEI4_9RHOB</name>
<reference evidence="3" key="1">
    <citation type="submission" date="2016-10" db="EMBL/GenBank/DDBJ databases">
        <authorList>
            <person name="Varghese N."/>
            <person name="Submissions S."/>
        </authorList>
    </citation>
    <scope>NUCLEOTIDE SEQUENCE [LARGE SCALE GENOMIC DNA]</scope>
    <source>
        <strain evidence="3">CGMCC 1.9108</strain>
    </source>
</reference>